<accession>A0A671TPG6</accession>
<dbReference type="Ensembl" id="ENSSAUT00010003564.1">
    <property type="protein sequence ID" value="ENSSAUP00010003286.1"/>
    <property type="gene ID" value="ENSSAUG00010001749.1"/>
</dbReference>
<evidence type="ECO:0008006" key="3">
    <source>
        <dbReference type="Google" id="ProtNLM"/>
    </source>
</evidence>
<dbReference type="InParanoid" id="A0A671TPG6"/>
<proteinExistence type="predicted"/>
<reference evidence="1" key="3">
    <citation type="submission" date="2025-09" db="UniProtKB">
        <authorList>
            <consortium name="Ensembl"/>
        </authorList>
    </citation>
    <scope>IDENTIFICATION</scope>
</reference>
<protein>
    <recommendedName>
        <fullName evidence="3">Endonuclease/exonuclease/phosphatase domain-containing protein</fullName>
    </recommendedName>
</protein>
<keyword evidence="2" id="KW-1185">Reference proteome</keyword>
<dbReference type="Gene3D" id="3.60.10.10">
    <property type="entry name" value="Endonuclease/exonuclease/phosphatase"/>
    <property type="match status" value="1"/>
</dbReference>
<dbReference type="Proteomes" id="UP000472265">
    <property type="component" value="Chromosome 5"/>
</dbReference>
<organism evidence="1 2">
    <name type="scientific">Sparus aurata</name>
    <name type="common">Gilthead sea bream</name>
    <dbReference type="NCBI Taxonomy" id="8175"/>
    <lineage>
        <taxon>Eukaryota</taxon>
        <taxon>Metazoa</taxon>
        <taxon>Chordata</taxon>
        <taxon>Craniata</taxon>
        <taxon>Vertebrata</taxon>
        <taxon>Euteleostomi</taxon>
        <taxon>Actinopterygii</taxon>
        <taxon>Neopterygii</taxon>
        <taxon>Teleostei</taxon>
        <taxon>Neoteleostei</taxon>
        <taxon>Acanthomorphata</taxon>
        <taxon>Eupercaria</taxon>
        <taxon>Spariformes</taxon>
        <taxon>Sparidae</taxon>
        <taxon>Sparus</taxon>
    </lineage>
</organism>
<sequence length="128" mass="14190">MLKLSILSWNVQGINKNRKGIDIALLQETHIMTLDIGKLDNSKYDVVSSSHATNRTKGMMILMRKTFNFNIAEQGNDSAGRISYIKDTLADKKMAFISACCDMNAVLDPSMDRSGGQALCFVKVNTLQ</sequence>
<evidence type="ECO:0000313" key="2">
    <source>
        <dbReference type="Proteomes" id="UP000472265"/>
    </source>
</evidence>
<dbReference type="InterPro" id="IPR036691">
    <property type="entry name" value="Endo/exonu/phosph_ase_sf"/>
</dbReference>
<dbReference type="GeneTree" id="ENSGT01150000289511"/>
<reference evidence="1" key="2">
    <citation type="submission" date="2025-08" db="UniProtKB">
        <authorList>
            <consortium name="Ensembl"/>
        </authorList>
    </citation>
    <scope>IDENTIFICATION</scope>
</reference>
<dbReference type="AlphaFoldDB" id="A0A671TPG6"/>
<evidence type="ECO:0000313" key="1">
    <source>
        <dbReference type="Ensembl" id="ENSSAUP00010003286.1"/>
    </source>
</evidence>
<reference evidence="1" key="1">
    <citation type="submission" date="2021-04" db="EMBL/GenBank/DDBJ databases">
        <authorList>
            <consortium name="Wellcome Sanger Institute Data Sharing"/>
        </authorList>
    </citation>
    <scope>NUCLEOTIDE SEQUENCE [LARGE SCALE GENOMIC DNA]</scope>
</reference>
<dbReference type="OMA" id="GRIAYIK"/>
<dbReference type="SUPFAM" id="SSF56219">
    <property type="entry name" value="DNase I-like"/>
    <property type="match status" value="1"/>
</dbReference>
<name>A0A671TPG6_SPAAU</name>